<proteinExistence type="inferred from homology"/>
<dbReference type="PANTHER" id="PTHR31375">
    <property type="match status" value="1"/>
</dbReference>
<dbReference type="EMBL" id="VEPZ02000872">
    <property type="protein sequence ID" value="KAE8714247.1"/>
    <property type="molecule type" value="Genomic_DNA"/>
</dbReference>
<evidence type="ECO:0000256" key="5">
    <source>
        <dbReference type="ARBA" id="ARBA00022801"/>
    </source>
</evidence>
<accession>A0A6A3BDY7</accession>
<dbReference type="GO" id="GO:0005975">
    <property type="term" value="P:carbohydrate metabolic process"/>
    <property type="evidence" value="ECO:0007669"/>
    <property type="project" value="InterPro"/>
</dbReference>
<evidence type="ECO:0000256" key="4">
    <source>
        <dbReference type="ARBA" id="ARBA00022525"/>
    </source>
</evidence>
<evidence type="ECO:0000256" key="3">
    <source>
        <dbReference type="ARBA" id="ARBA00022512"/>
    </source>
</evidence>
<evidence type="ECO:0000256" key="1">
    <source>
        <dbReference type="ARBA" id="ARBA00004191"/>
    </source>
</evidence>
<evidence type="ECO:0000256" key="9">
    <source>
        <dbReference type="RuleBase" id="RU361169"/>
    </source>
</evidence>
<evidence type="ECO:0000256" key="2">
    <source>
        <dbReference type="ARBA" id="ARBA00008834"/>
    </source>
</evidence>
<dbReference type="Proteomes" id="UP000436088">
    <property type="component" value="Unassembled WGS sequence"/>
</dbReference>
<sequence>MARVLSNNDMKLTGNGVIEGNGQKWWDLPCKPHRGPNGSTLPGPCDSPAMIRFFMSSNLVVSGIKIQNSPQFHMKFDGCEGVLIDKLLIDTPKLSPNTDGIHIGNTRSVGIYNSMISNGDDCISIGPGCSDVHIEGVTCGPSHGISIGSLGVHNSQACVSNITVRNSMIKESDNGDTVACTNITMADVELMPHEAVQKAYARDRSRKIQKLKDDAARGLINHILYESEKLSGRKFSNNS</sequence>
<name>A0A6A3BDY7_HIBSY</name>
<dbReference type="GO" id="GO:0071555">
    <property type="term" value="P:cell wall organization"/>
    <property type="evidence" value="ECO:0007669"/>
    <property type="project" value="UniProtKB-KW"/>
</dbReference>
<dbReference type="InterPro" id="IPR012334">
    <property type="entry name" value="Pectin_lyas_fold"/>
</dbReference>
<evidence type="ECO:0000313" key="10">
    <source>
        <dbReference type="EMBL" id="KAE8714247.1"/>
    </source>
</evidence>
<protein>
    <submittedName>
        <fullName evidence="10">Polygalacturonase</fullName>
    </submittedName>
</protein>
<dbReference type="SUPFAM" id="SSF51126">
    <property type="entry name" value="Pectin lyase-like"/>
    <property type="match status" value="1"/>
</dbReference>
<dbReference type="Gene3D" id="2.160.20.10">
    <property type="entry name" value="Single-stranded right-handed beta-helix, Pectin lyase-like"/>
    <property type="match status" value="1"/>
</dbReference>
<gene>
    <name evidence="10" type="ORF">F3Y22_tig00110198pilonHSYRG00068</name>
</gene>
<reference evidence="10" key="1">
    <citation type="submission" date="2019-09" db="EMBL/GenBank/DDBJ databases">
        <title>Draft genome information of white flower Hibiscus syriacus.</title>
        <authorList>
            <person name="Kim Y.-M."/>
        </authorList>
    </citation>
    <scope>NUCLEOTIDE SEQUENCE [LARGE SCALE GENOMIC DNA]</scope>
    <source>
        <strain evidence="10">YM2019G1</strain>
    </source>
</reference>
<dbReference type="Pfam" id="PF00295">
    <property type="entry name" value="Glyco_hydro_28"/>
    <property type="match status" value="1"/>
</dbReference>
<dbReference type="GO" id="GO:0004650">
    <property type="term" value="F:polygalacturonase activity"/>
    <property type="evidence" value="ECO:0007669"/>
    <property type="project" value="InterPro"/>
</dbReference>
<evidence type="ECO:0000256" key="6">
    <source>
        <dbReference type="ARBA" id="ARBA00023295"/>
    </source>
</evidence>
<evidence type="ECO:0000313" key="11">
    <source>
        <dbReference type="Proteomes" id="UP000436088"/>
    </source>
</evidence>
<keyword evidence="11" id="KW-1185">Reference proteome</keyword>
<comment type="subcellular location">
    <subcellularLocation>
        <location evidence="1">Secreted</location>
        <location evidence="1">Cell wall</location>
    </subcellularLocation>
</comment>
<keyword evidence="5 9" id="KW-0378">Hydrolase</keyword>
<comment type="caution">
    <text evidence="10">The sequence shown here is derived from an EMBL/GenBank/DDBJ whole genome shotgun (WGS) entry which is preliminary data.</text>
</comment>
<comment type="similarity">
    <text evidence="2 9">Belongs to the glycosyl hydrolase 28 family.</text>
</comment>
<keyword evidence="3" id="KW-0134">Cell wall</keyword>
<dbReference type="AlphaFoldDB" id="A0A6A3BDY7"/>
<evidence type="ECO:0000256" key="8">
    <source>
        <dbReference type="PROSITE-ProRule" id="PRU10052"/>
    </source>
</evidence>
<keyword evidence="6 9" id="KW-0326">Glycosidase</keyword>
<dbReference type="PROSITE" id="PS00502">
    <property type="entry name" value="POLYGALACTURONASE"/>
    <property type="match status" value="1"/>
</dbReference>
<dbReference type="InterPro" id="IPR000743">
    <property type="entry name" value="Glyco_hydro_28"/>
</dbReference>
<feature type="active site" evidence="8">
    <location>
        <position position="143"/>
    </location>
</feature>
<organism evidence="10 11">
    <name type="scientific">Hibiscus syriacus</name>
    <name type="common">Rose of Sharon</name>
    <dbReference type="NCBI Taxonomy" id="106335"/>
    <lineage>
        <taxon>Eukaryota</taxon>
        <taxon>Viridiplantae</taxon>
        <taxon>Streptophyta</taxon>
        <taxon>Embryophyta</taxon>
        <taxon>Tracheophyta</taxon>
        <taxon>Spermatophyta</taxon>
        <taxon>Magnoliopsida</taxon>
        <taxon>eudicotyledons</taxon>
        <taxon>Gunneridae</taxon>
        <taxon>Pentapetalae</taxon>
        <taxon>rosids</taxon>
        <taxon>malvids</taxon>
        <taxon>Malvales</taxon>
        <taxon>Malvaceae</taxon>
        <taxon>Malvoideae</taxon>
        <taxon>Hibiscus</taxon>
    </lineage>
</organism>
<keyword evidence="7" id="KW-0961">Cell wall biogenesis/degradation</keyword>
<evidence type="ECO:0000256" key="7">
    <source>
        <dbReference type="ARBA" id="ARBA00023316"/>
    </source>
</evidence>
<dbReference type="InterPro" id="IPR011050">
    <property type="entry name" value="Pectin_lyase_fold/virulence"/>
</dbReference>
<keyword evidence="4" id="KW-0964">Secreted</keyword>